<dbReference type="STRING" id="989370.AOQ71_21230"/>
<evidence type="ECO:0000313" key="2">
    <source>
        <dbReference type="EMBL" id="KRQ09155.1"/>
    </source>
</evidence>
<keyword evidence="1" id="KW-0472">Membrane</keyword>
<dbReference type="RefSeq" id="WP_057750418.1">
    <property type="nucleotide sequence ID" value="NZ_LJYG01000090.1"/>
</dbReference>
<evidence type="ECO:0000313" key="3">
    <source>
        <dbReference type="Proteomes" id="UP000051936"/>
    </source>
</evidence>
<dbReference type="Proteomes" id="UP000051936">
    <property type="component" value="Unassembled WGS sequence"/>
</dbReference>
<proteinExistence type="predicted"/>
<feature type="transmembrane region" description="Helical" evidence="1">
    <location>
        <begin position="74"/>
        <end position="94"/>
    </location>
</feature>
<protein>
    <submittedName>
        <fullName evidence="2">Uncharacterized protein</fullName>
    </submittedName>
</protein>
<accession>A0A0R3DGZ4</accession>
<keyword evidence="1" id="KW-1133">Transmembrane helix</keyword>
<dbReference type="EMBL" id="LJYG01000090">
    <property type="protein sequence ID" value="KRQ09155.1"/>
    <property type="molecule type" value="Genomic_DNA"/>
</dbReference>
<evidence type="ECO:0000256" key="1">
    <source>
        <dbReference type="SAM" id="Phobius"/>
    </source>
</evidence>
<sequence length="95" mass="10176">MGVLPHLGLILQWISVALAAASGALWIWSAKVPLKLSYPFSEPFLLEQKVLYARAEQLTNDAAVSAAFAKQSRLSAAAGIAAFLSAFLQLLALMF</sequence>
<feature type="transmembrane region" description="Helical" evidence="1">
    <location>
        <begin position="6"/>
        <end position="28"/>
    </location>
</feature>
<name>A0A0R3DGZ4_9BRAD</name>
<gene>
    <name evidence="2" type="ORF">AOQ71_21230</name>
</gene>
<keyword evidence="3" id="KW-1185">Reference proteome</keyword>
<comment type="caution">
    <text evidence="2">The sequence shown here is derived from an EMBL/GenBank/DDBJ whole genome shotgun (WGS) entry which is preliminary data.</text>
</comment>
<organism evidence="2 3">
    <name type="scientific">Bradyrhizobium manausense</name>
    <dbReference type="NCBI Taxonomy" id="989370"/>
    <lineage>
        <taxon>Bacteria</taxon>
        <taxon>Pseudomonadati</taxon>
        <taxon>Pseudomonadota</taxon>
        <taxon>Alphaproteobacteria</taxon>
        <taxon>Hyphomicrobiales</taxon>
        <taxon>Nitrobacteraceae</taxon>
        <taxon>Bradyrhizobium</taxon>
    </lineage>
</organism>
<reference evidence="2 3" key="1">
    <citation type="submission" date="2015-09" db="EMBL/GenBank/DDBJ databases">
        <title>Draft Genome Sequence of Bradyrhizobium manausense Strain BR 3351T, a Novel Symbiotic Nitrogen-Fixing Alphaproteobacterium Isolated from Brazilian Amazon Rain Forest.</title>
        <authorList>
            <person name="De Araujo J.L."/>
            <person name="Zilli J.E."/>
        </authorList>
    </citation>
    <scope>NUCLEOTIDE SEQUENCE [LARGE SCALE GENOMIC DNA]</scope>
    <source>
        <strain evidence="2 3">BR3351</strain>
    </source>
</reference>
<dbReference type="AlphaFoldDB" id="A0A0R3DGZ4"/>
<keyword evidence="1" id="KW-0812">Transmembrane</keyword>